<dbReference type="SUPFAM" id="SSF57667">
    <property type="entry name" value="beta-beta-alpha zinc fingers"/>
    <property type="match status" value="1"/>
</dbReference>
<organism evidence="4 5">
    <name type="scientific">Mycena metata</name>
    <dbReference type="NCBI Taxonomy" id="1033252"/>
    <lineage>
        <taxon>Eukaryota</taxon>
        <taxon>Fungi</taxon>
        <taxon>Dikarya</taxon>
        <taxon>Basidiomycota</taxon>
        <taxon>Agaricomycotina</taxon>
        <taxon>Agaricomycetes</taxon>
        <taxon>Agaricomycetidae</taxon>
        <taxon>Agaricales</taxon>
        <taxon>Marasmiineae</taxon>
        <taxon>Mycenaceae</taxon>
        <taxon>Mycena</taxon>
    </lineage>
</organism>
<dbReference type="InterPro" id="IPR036236">
    <property type="entry name" value="Znf_C2H2_sf"/>
</dbReference>
<reference evidence="4" key="1">
    <citation type="submission" date="2023-03" db="EMBL/GenBank/DDBJ databases">
        <title>Massive genome expansion in bonnet fungi (Mycena s.s.) driven by repeated elements and novel gene families across ecological guilds.</title>
        <authorList>
            <consortium name="Lawrence Berkeley National Laboratory"/>
            <person name="Harder C.B."/>
            <person name="Miyauchi S."/>
            <person name="Viragh M."/>
            <person name="Kuo A."/>
            <person name="Thoen E."/>
            <person name="Andreopoulos B."/>
            <person name="Lu D."/>
            <person name="Skrede I."/>
            <person name="Drula E."/>
            <person name="Henrissat B."/>
            <person name="Morin E."/>
            <person name="Kohler A."/>
            <person name="Barry K."/>
            <person name="LaButti K."/>
            <person name="Morin E."/>
            <person name="Salamov A."/>
            <person name="Lipzen A."/>
            <person name="Mereny Z."/>
            <person name="Hegedus B."/>
            <person name="Baldrian P."/>
            <person name="Stursova M."/>
            <person name="Weitz H."/>
            <person name="Taylor A."/>
            <person name="Grigoriev I.V."/>
            <person name="Nagy L.G."/>
            <person name="Martin F."/>
            <person name="Kauserud H."/>
        </authorList>
    </citation>
    <scope>NUCLEOTIDE SEQUENCE</scope>
    <source>
        <strain evidence="4">CBHHK182m</strain>
    </source>
</reference>
<gene>
    <name evidence="4" type="ORF">B0H16DRAFT_1520944</name>
</gene>
<keyword evidence="1" id="KW-0479">Metal-binding</keyword>
<keyword evidence="1" id="KW-0862">Zinc</keyword>
<protein>
    <recommendedName>
        <fullName evidence="3">C2H2-type domain-containing protein</fullName>
    </recommendedName>
</protein>
<evidence type="ECO:0000313" key="4">
    <source>
        <dbReference type="EMBL" id="KAJ7767125.1"/>
    </source>
</evidence>
<proteinExistence type="predicted"/>
<dbReference type="SMART" id="SM00355">
    <property type="entry name" value="ZnF_C2H2"/>
    <property type="match status" value="2"/>
</dbReference>
<sequence length="356" mass="38778">MARGRALTRTSPIMSFPSSGNFYTVTPSTPPRAATNEYQLDVDGVQSPMSEYESSGGGAHSPSFSDASYDHRPERLYIPDFGQYRCLPSPASPTSPAAHRMGLYLDSPLLTPESSTSLNINGLQLEPHGTLSPVFPLLSFPLCGPGVEEECDRSPILSSPEEPGLDSALFGFPPAFVFHSEPDDPTEYLRSRAWSGTTTNNGLLMAPRRHSFAAQRPRHDDGFFPSFESGASTPSTSSYSSFPSSPYSDGSTAHLLAPATPELSSPRRRHVASVAGVRAANRRRKHPGKFSCPESGCPQTFTTMHNLRNHRNSHAGVKPYACERLDCDGRFTTLSVKRRHELKCRFPLPASTSFIA</sequence>
<evidence type="ECO:0000256" key="2">
    <source>
        <dbReference type="SAM" id="MobiDB-lite"/>
    </source>
</evidence>
<dbReference type="InterPro" id="IPR013087">
    <property type="entry name" value="Znf_C2H2_type"/>
</dbReference>
<accession>A0AAD7JQ32</accession>
<evidence type="ECO:0000256" key="1">
    <source>
        <dbReference type="PROSITE-ProRule" id="PRU00042"/>
    </source>
</evidence>
<dbReference type="EMBL" id="JARKIB010000022">
    <property type="protein sequence ID" value="KAJ7767125.1"/>
    <property type="molecule type" value="Genomic_DNA"/>
</dbReference>
<keyword evidence="1" id="KW-0863">Zinc-finger</keyword>
<feature type="region of interest" description="Disordered" evidence="2">
    <location>
        <begin position="47"/>
        <end position="68"/>
    </location>
</feature>
<dbReference type="Gene3D" id="3.30.160.60">
    <property type="entry name" value="Classic Zinc Finger"/>
    <property type="match status" value="1"/>
</dbReference>
<name>A0AAD7JQ32_9AGAR</name>
<keyword evidence="5" id="KW-1185">Reference proteome</keyword>
<dbReference type="GO" id="GO:0008270">
    <property type="term" value="F:zinc ion binding"/>
    <property type="evidence" value="ECO:0007669"/>
    <property type="project" value="UniProtKB-KW"/>
</dbReference>
<comment type="caution">
    <text evidence="4">The sequence shown here is derived from an EMBL/GenBank/DDBJ whole genome shotgun (WGS) entry which is preliminary data.</text>
</comment>
<dbReference type="PROSITE" id="PS50157">
    <property type="entry name" value="ZINC_FINGER_C2H2_2"/>
    <property type="match status" value="1"/>
</dbReference>
<dbReference type="AlphaFoldDB" id="A0AAD7JQ32"/>
<evidence type="ECO:0000259" key="3">
    <source>
        <dbReference type="PROSITE" id="PS50157"/>
    </source>
</evidence>
<evidence type="ECO:0000313" key="5">
    <source>
        <dbReference type="Proteomes" id="UP001215598"/>
    </source>
</evidence>
<dbReference type="Proteomes" id="UP001215598">
    <property type="component" value="Unassembled WGS sequence"/>
</dbReference>
<dbReference type="PROSITE" id="PS00028">
    <property type="entry name" value="ZINC_FINGER_C2H2_1"/>
    <property type="match status" value="1"/>
</dbReference>
<feature type="domain" description="C2H2-type" evidence="3">
    <location>
        <begin position="290"/>
        <end position="319"/>
    </location>
</feature>